<dbReference type="Proteomes" id="UP000789366">
    <property type="component" value="Unassembled WGS sequence"/>
</dbReference>
<evidence type="ECO:0000313" key="1">
    <source>
        <dbReference type="EMBL" id="CAG8760216.1"/>
    </source>
</evidence>
<organism evidence="1 2">
    <name type="scientific">Cetraspora pellucida</name>
    <dbReference type="NCBI Taxonomy" id="1433469"/>
    <lineage>
        <taxon>Eukaryota</taxon>
        <taxon>Fungi</taxon>
        <taxon>Fungi incertae sedis</taxon>
        <taxon>Mucoromycota</taxon>
        <taxon>Glomeromycotina</taxon>
        <taxon>Glomeromycetes</taxon>
        <taxon>Diversisporales</taxon>
        <taxon>Gigasporaceae</taxon>
        <taxon>Cetraspora</taxon>
    </lineage>
</organism>
<dbReference type="EMBL" id="CAJVPW010047870">
    <property type="protein sequence ID" value="CAG8760216.1"/>
    <property type="molecule type" value="Genomic_DNA"/>
</dbReference>
<evidence type="ECO:0000313" key="2">
    <source>
        <dbReference type="Proteomes" id="UP000789366"/>
    </source>
</evidence>
<feature type="non-terminal residue" evidence="1">
    <location>
        <position position="122"/>
    </location>
</feature>
<protein>
    <submittedName>
        <fullName evidence="1">15157_t:CDS:1</fullName>
    </submittedName>
</protein>
<sequence length="122" mass="14136">KMDNAALLLQLLTNPSALQQVLTTIIQNQKSSSMPESTLLASSNAIIRIFPRGSAQNPITKEEWRQWKKNKEGKNWKDFLNLLYDTYWSYRRNLCDRLNACCQKGKYTSEQNQGIVQKVIEK</sequence>
<comment type="caution">
    <text evidence="1">The sequence shown here is derived from an EMBL/GenBank/DDBJ whole genome shotgun (WGS) entry which is preliminary data.</text>
</comment>
<accession>A0ACA9QSL4</accession>
<keyword evidence="2" id="KW-1185">Reference proteome</keyword>
<proteinExistence type="predicted"/>
<feature type="non-terminal residue" evidence="1">
    <location>
        <position position="1"/>
    </location>
</feature>
<gene>
    <name evidence="1" type="ORF">SPELUC_LOCUS15079</name>
</gene>
<name>A0ACA9QSL4_9GLOM</name>
<reference evidence="1" key="1">
    <citation type="submission" date="2021-06" db="EMBL/GenBank/DDBJ databases">
        <authorList>
            <person name="Kallberg Y."/>
            <person name="Tangrot J."/>
            <person name="Rosling A."/>
        </authorList>
    </citation>
    <scope>NUCLEOTIDE SEQUENCE</scope>
    <source>
        <strain evidence="1">28 12/20/2015</strain>
    </source>
</reference>